<dbReference type="Proteomes" id="UP001161017">
    <property type="component" value="Unassembled WGS sequence"/>
</dbReference>
<dbReference type="Gene3D" id="3.40.20.10">
    <property type="entry name" value="Severin"/>
    <property type="match status" value="2"/>
</dbReference>
<protein>
    <recommendedName>
        <fullName evidence="2">DUF7904 domain-containing protein</fullName>
    </recommendedName>
</protein>
<dbReference type="InterPro" id="IPR007122">
    <property type="entry name" value="Villin/Gelsolin"/>
</dbReference>
<comment type="caution">
    <text evidence="3">The sequence shown here is derived from an EMBL/GenBank/DDBJ whole genome shotgun (WGS) entry which is preliminary data.</text>
</comment>
<dbReference type="GO" id="GO:0005737">
    <property type="term" value="C:cytoplasm"/>
    <property type="evidence" value="ECO:0007669"/>
    <property type="project" value="TreeGrafter"/>
</dbReference>
<feature type="compositionally biased region" description="Polar residues" evidence="1">
    <location>
        <begin position="18"/>
        <end position="27"/>
    </location>
</feature>
<gene>
    <name evidence="3" type="ORF">OHK93_007087</name>
</gene>
<name>A0AA43TU31_9LECA</name>
<dbReference type="PANTHER" id="PTHR11977:SF133">
    <property type="entry name" value="DUF4045 DOMAIN-CONTAINING PROTEIN"/>
    <property type="match status" value="1"/>
</dbReference>
<reference evidence="3" key="1">
    <citation type="journal article" date="2023" name="Genome Biol. Evol.">
        <title>First Whole Genome Sequence and Flow Cytometry Genome Size Data for the Lichen-Forming Fungus Ramalina farinacea (Ascomycota).</title>
        <authorList>
            <person name="Llewellyn T."/>
            <person name="Mian S."/>
            <person name="Hill R."/>
            <person name="Leitch I.J."/>
            <person name="Gaya E."/>
        </authorList>
    </citation>
    <scope>NUCLEOTIDE SEQUENCE</scope>
    <source>
        <strain evidence="3">LIQ254RAFAR</strain>
    </source>
</reference>
<dbReference type="GO" id="GO:0008154">
    <property type="term" value="P:actin polymerization or depolymerization"/>
    <property type="evidence" value="ECO:0007669"/>
    <property type="project" value="TreeGrafter"/>
</dbReference>
<dbReference type="GO" id="GO:0051016">
    <property type="term" value="P:barbed-end actin filament capping"/>
    <property type="evidence" value="ECO:0007669"/>
    <property type="project" value="TreeGrafter"/>
</dbReference>
<evidence type="ECO:0000313" key="3">
    <source>
        <dbReference type="EMBL" id="MDI1487814.1"/>
    </source>
</evidence>
<dbReference type="InterPro" id="IPR057226">
    <property type="entry name" value="DUF7904"/>
</dbReference>
<feature type="region of interest" description="Disordered" evidence="1">
    <location>
        <begin position="1"/>
        <end position="58"/>
    </location>
</feature>
<dbReference type="GO" id="GO:0005546">
    <property type="term" value="F:phosphatidylinositol-4,5-bisphosphate binding"/>
    <property type="evidence" value="ECO:0007669"/>
    <property type="project" value="TreeGrafter"/>
</dbReference>
<dbReference type="EMBL" id="JAPUFD010000006">
    <property type="protein sequence ID" value="MDI1487814.1"/>
    <property type="molecule type" value="Genomic_DNA"/>
</dbReference>
<dbReference type="AlphaFoldDB" id="A0AA43TU31"/>
<evidence type="ECO:0000313" key="4">
    <source>
        <dbReference type="Proteomes" id="UP001161017"/>
    </source>
</evidence>
<evidence type="ECO:0000256" key="1">
    <source>
        <dbReference type="SAM" id="MobiDB-lite"/>
    </source>
</evidence>
<dbReference type="InterPro" id="IPR029006">
    <property type="entry name" value="ADF-H/Gelsolin-like_dom_sf"/>
</dbReference>
<dbReference type="GO" id="GO:0051014">
    <property type="term" value="P:actin filament severing"/>
    <property type="evidence" value="ECO:0007669"/>
    <property type="project" value="TreeGrafter"/>
</dbReference>
<dbReference type="SUPFAM" id="SSF55753">
    <property type="entry name" value="Actin depolymerizing proteins"/>
    <property type="match status" value="2"/>
</dbReference>
<proteinExistence type="predicted"/>
<dbReference type="PANTHER" id="PTHR11977">
    <property type="entry name" value="VILLIN"/>
    <property type="match status" value="1"/>
</dbReference>
<evidence type="ECO:0000259" key="2">
    <source>
        <dbReference type="Pfam" id="PF25480"/>
    </source>
</evidence>
<accession>A0AA43TU31</accession>
<dbReference type="Pfam" id="PF25480">
    <property type="entry name" value="DUF7904"/>
    <property type="match status" value="1"/>
</dbReference>
<keyword evidence="4" id="KW-1185">Reference proteome</keyword>
<feature type="compositionally biased region" description="Pro residues" evidence="1">
    <location>
        <begin position="29"/>
        <end position="39"/>
    </location>
</feature>
<feature type="domain" description="DUF7904" evidence="2">
    <location>
        <begin position="108"/>
        <end position="207"/>
    </location>
</feature>
<organism evidence="3 4">
    <name type="scientific">Ramalina farinacea</name>
    <dbReference type="NCBI Taxonomy" id="258253"/>
    <lineage>
        <taxon>Eukaryota</taxon>
        <taxon>Fungi</taxon>
        <taxon>Dikarya</taxon>
        <taxon>Ascomycota</taxon>
        <taxon>Pezizomycotina</taxon>
        <taxon>Lecanoromycetes</taxon>
        <taxon>OSLEUM clade</taxon>
        <taxon>Lecanoromycetidae</taxon>
        <taxon>Lecanorales</taxon>
        <taxon>Lecanorineae</taxon>
        <taxon>Ramalinaceae</taxon>
        <taxon>Ramalina</taxon>
    </lineage>
</organism>
<dbReference type="GO" id="GO:0015629">
    <property type="term" value="C:actin cytoskeleton"/>
    <property type="evidence" value="ECO:0007669"/>
    <property type="project" value="TreeGrafter"/>
</dbReference>
<sequence length="411" mass="45090">MPPIVKGYHSNVALGSPLSDSNPNSRLPNPVPRPSPKPAQKPFSTRAAPTANVTPEMKQQGPSIRNFYAEVFDEIPNSQKDASFNTQAVIDSRSLRDSFPKIKTLRKQIVEIMEDCKIVPVPSHLEHVLFEESIYVCTHVFGTQSGQRMTEVYLWRGDEASSSLAEQAQSYAKKVAKENNGKLIHLSQGSETSSFFQALGGIVITRKGAASVMELSSGSAASYMLCARQHLGQIAFDEMEFHPRNLCSGFSSLVFAASDKLYLWRGKGACAEELGCARLIGMDSGSGEIEEVDEGNEPEAFWSIFSIANAPDRVSQHWPMRSSCEQYATRLFSVECETSRPKSASGIMQWGRRGSSPSKEGSSPMACQIKEIVPFSQVDVLRDGTYVLDTFFEVFHPASAKHLATASSTLD</sequence>
<dbReference type="GO" id="GO:0051015">
    <property type="term" value="F:actin filament binding"/>
    <property type="evidence" value="ECO:0007669"/>
    <property type="project" value="InterPro"/>
</dbReference>